<proteinExistence type="predicted"/>
<organism evidence="1 2">
    <name type="scientific">Nicotiana tabacum</name>
    <name type="common">Common tobacco</name>
    <dbReference type="NCBI Taxonomy" id="4097"/>
    <lineage>
        <taxon>Eukaryota</taxon>
        <taxon>Viridiplantae</taxon>
        <taxon>Streptophyta</taxon>
        <taxon>Embryophyta</taxon>
        <taxon>Tracheophyta</taxon>
        <taxon>Spermatophyta</taxon>
        <taxon>Magnoliopsida</taxon>
        <taxon>eudicotyledons</taxon>
        <taxon>Gunneridae</taxon>
        <taxon>Pentapetalae</taxon>
        <taxon>asterids</taxon>
        <taxon>lamiids</taxon>
        <taxon>Solanales</taxon>
        <taxon>Solanaceae</taxon>
        <taxon>Nicotianoideae</taxon>
        <taxon>Nicotianeae</taxon>
        <taxon>Nicotiana</taxon>
    </lineage>
</organism>
<evidence type="ECO:0000313" key="1">
    <source>
        <dbReference type="Proteomes" id="UP000790787"/>
    </source>
</evidence>
<sequence length="354" mass="39068">MQREGDGRDNSNSSSSPFDRLRGVMSRIFGRKDPSDDPYATCSPENSSESSMLHHRTPPADSQPLARSNGPVIIELDTDDEGDVGREAEEDNCGVNGFGMSKEKDQTNAYNNANPLIEHPDGEPDDHNKSKSISKDVAHRLKAKKNEGAKAQTQNVSYRRVTYGGINGAYYTATTTRRTGSNGMVLEDSKQADLTTGQATHRISRGIHDKGHSLTRKLDSDGKVNSVQTLHNIEEDEIARFEQTWKGNADKHLPGWNNGFDLHANAGTSNHSLTNWNPGFGGGLRPNSNNQPEPSRGRPKKVIILKGGVSDLDTNEKIASSQNPTEVYECNNERILLFSLFLFSFCFNKRNLHT</sequence>
<dbReference type="Proteomes" id="UP000790787">
    <property type="component" value="Chromosome 23"/>
</dbReference>
<reference evidence="2" key="2">
    <citation type="submission" date="2025-08" db="UniProtKB">
        <authorList>
            <consortium name="RefSeq"/>
        </authorList>
    </citation>
    <scope>IDENTIFICATION</scope>
    <source>
        <tissue evidence="2">Leaf</tissue>
    </source>
</reference>
<reference evidence="1" key="1">
    <citation type="journal article" date="2014" name="Nat. Commun.">
        <title>The tobacco genome sequence and its comparison with those of tomato and potato.</title>
        <authorList>
            <person name="Sierro N."/>
            <person name="Battey J.N."/>
            <person name="Ouadi S."/>
            <person name="Bakaher N."/>
            <person name="Bovet L."/>
            <person name="Willig A."/>
            <person name="Goepfert S."/>
            <person name="Peitsch M.C."/>
            <person name="Ivanov N.V."/>
        </authorList>
    </citation>
    <scope>NUCLEOTIDE SEQUENCE [LARGE SCALE GENOMIC DNA]</scope>
</reference>
<accession>A0AC58U046</accession>
<gene>
    <name evidence="2" type="primary">LOC107793913</name>
</gene>
<name>A0AC58U046_TOBAC</name>
<keyword evidence="1" id="KW-1185">Reference proteome</keyword>
<protein>
    <submittedName>
        <fullName evidence="2">Uncharacterized protein LOC107793913 isoform X1</fullName>
    </submittedName>
</protein>
<dbReference type="RefSeq" id="XP_075102857.1">
    <property type="nucleotide sequence ID" value="XM_075246756.1"/>
</dbReference>
<evidence type="ECO:0000313" key="2">
    <source>
        <dbReference type="RefSeq" id="XP_075102857.1"/>
    </source>
</evidence>